<evidence type="ECO:0000259" key="9">
    <source>
        <dbReference type="PROSITE" id="PS50109"/>
    </source>
</evidence>
<dbReference type="PANTHER" id="PTHR43711">
    <property type="entry name" value="TWO-COMPONENT HISTIDINE KINASE"/>
    <property type="match status" value="1"/>
</dbReference>
<keyword evidence="5 10" id="KW-0418">Kinase</keyword>
<feature type="domain" description="Histidine kinase" evidence="9">
    <location>
        <begin position="325"/>
        <end position="544"/>
    </location>
</feature>
<protein>
    <recommendedName>
        <fullName evidence="2">histidine kinase</fullName>
        <ecNumber evidence="2">2.7.13.3</ecNumber>
    </recommendedName>
</protein>
<keyword evidence="3" id="KW-0597">Phosphoprotein</keyword>
<evidence type="ECO:0000256" key="5">
    <source>
        <dbReference type="ARBA" id="ARBA00022777"/>
    </source>
</evidence>
<evidence type="ECO:0000256" key="8">
    <source>
        <dbReference type="SAM" id="Phobius"/>
    </source>
</evidence>
<dbReference type="SUPFAM" id="SSF47384">
    <property type="entry name" value="Homodimeric domain of signal transducing histidine kinase"/>
    <property type="match status" value="1"/>
</dbReference>
<dbReference type="FunFam" id="3.30.565.10:FF:000006">
    <property type="entry name" value="Sensor histidine kinase WalK"/>
    <property type="match status" value="1"/>
</dbReference>
<dbReference type="Gene3D" id="3.30.565.10">
    <property type="entry name" value="Histidine kinase-like ATPase, C-terminal domain"/>
    <property type="match status" value="1"/>
</dbReference>
<evidence type="ECO:0000256" key="7">
    <source>
        <dbReference type="ARBA" id="ARBA00023136"/>
    </source>
</evidence>
<dbReference type="EC" id="2.7.13.3" evidence="2"/>
<evidence type="ECO:0000256" key="6">
    <source>
        <dbReference type="ARBA" id="ARBA00023012"/>
    </source>
</evidence>
<dbReference type="FunFam" id="1.10.287.130:FF:000001">
    <property type="entry name" value="Two-component sensor histidine kinase"/>
    <property type="match status" value="1"/>
</dbReference>
<keyword evidence="8" id="KW-1133">Transmembrane helix</keyword>
<dbReference type="PROSITE" id="PS50109">
    <property type="entry name" value="HIS_KIN"/>
    <property type="match status" value="1"/>
</dbReference>
<proteinExistence type="predicted"/>
<dbReference type="Gene3D" id="1.10.287.130">
    <property type="match status" value="1"/>
</dbReference>
<feature type="transmembrane region" description="Helical" evidence="8">
    <location>
        <begin position="50"/>
        <end position="73"/>
    </location>
</feature>
<keyword evidence="8" id="KW-0812">Transmembrane</keyword>
<evidence type="ECO:0000256" key="2">
    <source>
        <dbReference type="ARBA" id="ARBA00012438"/>
    </source>
</evidence>
<dbReference type="InterPro" id="IPR005467">
    <property type="entry name" value="His_kinase_dom"/>
</dbReference>
<evidence type="ECO:0000313" key="10">
    <source>
        <dbReference type="EMBL" id="RKH54341.1"/>
    </source>
</evidence>
<dbReference type="PANTHER" id="PTHR43711:SF1">
    <property type="entry name" value="HISTIDINE KINASE 1"/>
    <property type="match status" value="1"/>
</dbReference>
<dbReference type="Pfam" id="PF00512">
    <property type="entry name" value="HisKA"/>
    <property type="match status" value="1"/>
</dbReference>
<evidence type="ECO:0000256" key="4">
    <source>
        <dbReference type="ARBA" id="ARBA00022679"/>
    </source>
</evidence>
<organism evidence="10 11">
    <name type="scientific">Corallococcus llansteffanensis</name>
    <dbReference type="NCBI Taxonomy" id="2316731"/>
    <lineage>
        <taxon>Bacteria</taxon>
        <taxon>Pseudomonadati</taxon>
        <taxon>Myxococcota</taxon>
        <taxon>Myxococcia</taxon>
        <taxon>Myxococcales</taxon>
        <taxon>Cystobacterineae</taxon>
        <taxon>Myxococcaceae</taxon>
        <taxon>Corallococcus</taxon>
    </lineage>
</organism>
<evidence type="ECO:0000256" key="3">
    <source>
        <dbReference type="ARBA" id="ARBA00022553"/>
    </source>
</evidence>
<dbReference type="InterPro" id="IPR036890">
    <property type="entry name" value="HATPase_C_sf"/>
</dbReference>
<dbReference type="Proteomes" id="UP000272888">
    <property type="component" value="Unassembled WGS sequence"/>
</dbReference>
<comment type="caution">
    <text evidence="10">The sequence shown here is derived from an EMBL/GenBank/DDBJ whole genome shotgun (WGS) entry which is preliminary data.</text>
</comment>
<feature type="transmembrane region" description="Helical" evidence="8">
    <location>
        <begin position="285"/>
        <end position="310"/>
    </location>
</feature>
<reference evidence="11" key="1">
    <citation type="submission" date="2018-09" db="EMBL/GenBank/DDBJ databases">
        <authorList>
            <person name="Livingstone P.G."/>
            <person name="Whitworth D.E."/>
        </authorList>
    </citation>
    <scope>NUCLEOTIDE SEQUENCE [LARGE SCALE GENOMIC DNA]</scope>
    <source>
        <strain evidence="11">CA051B</strain>
    </source>
</reference>
<dbReference type="InterPro" id="IPR004358">
    <property type="entry name" value="Sig_transdc_His_kin-like_C"/>
</dbReference>
<dbReference type="EMBL" id="RAWB01000304">
    <property type="protein sequence ID" value="RKH54341.1"/>
    <property type="molecule type" value="Genomic_DNA"/>
</dbReference>
<dbReference type="InterPro" id="IPR036097">
    <property type="entry name" value="HisK_dim/P_sf"/>
</dbReference>
<keyword evidence="7 8" id="KW-0472">Membrane</keyword>
<dbReference type="InterPro" id="IPR003661">
    <property type="entry name" value="HisK_dim/P_dom"/>
</dbReference>
<keyword evidence="11" id="KW-1185">Reference proteome</keyword>
<dbReference type="SMART" id="SM00388">
    <property type="entry name" value="HisKA"/>
    <property type="match status" value="1"/>
</dbReference>
<name>A0A3A8PI90_9BACT</name>
<dbReference type="SUPFAM" id="SSF55874">
    <property type="entry name" value="ATPase domain of HSP90 chaperone/DNA topoisomerase II/histidine kinase"/>
    <property type="match status" value="1"/>
</dbReference>
<dbReference type="CDD" id="cd00075">
    <property type="entry name" value="HATPase"/>
    <property type="match status" value="1"/>
</dbReference>
<dbReference type="PRINTS" id="PR00344">
    <property type="entry name" value="BCTRLSENSOR"/>
</dbReference>
<comment type="catalytic activity">
    <reaction evidence="1">
        <text>ATP + protein L-histidine = ADP + protein N-phospho-L-histidine.</text>
        <dbReference type="EC" id="2.7.13.3"/>
    </reaction>
</comment>
<evidence type="ECO:0000313" key="11">
    <source>
        <dbReference type="Proteomes" id="UP000272888"/>
    </source>
</evidence>
<keyword evidence="4" id="KW-0808">Transferase</keyword>
<dbReference type="GO" id="GO:0000155">
    <property type="term" value="F:phosphorelay sensor kinase activity"/>
    <property type="evidence" value="ECO:0007669"/>
    <property type="project" value="InterPro"/>
</dbReference>
<dbReference type="CDD" id="cd00082">
    <property type="entry name" value="HisKA"/>
    <property type="match status" value="1"/>
</dbReference>
<dbReference type="AlphaFoldDB" id="A0A3A8PI90"/>
<dbReference type="SMART" id="SM00387">
    <property type="entry name" value="HATPase_c"/>
    <property type="match status" value="1"/>
</dbReference>
<accession>A0A3A8PI90</accession>
<keyword evidence="6" id="KW-0902">Two-component regulatory system</keyword>
<dbReference type="InterPro" id="IPR003594">
    <property type="entry name" value="HATPase_dom"/>
</dbReference>
<evidence type="ECO:0000256" key="1">
    <source>
        <dbReference type="ARBA" id="ARBA00000085"/>
    </source>
</evidence>
<sequence length="545" mass="59486">MPSAPVVRPRTVWGRCPCPTNTPSTGPLSRVDTEAVLRPAPVILSFRRTFALLLLLIVLPSAGLSGFGIVAIINERAAVEKRLEAAWRGTLADLSAEVPRALNGGRLEPTDGERLAFLLADDQEVSDPEGTFHVENGLVRTRDPQLAESLAALVPEAASLPTVPTVFSLATGNRAVMVAAERQGTQVRGVRLSGIALDRLLSDKAQGRATSEPVRFTLLPVPRDATSEGGLVNRLMSEVAQARQNALGTTVLAERVLSPPLQDFRLVVLPTGEDPIASASTRNRAVYGVLLGLFYLTLTFGVVYTGRVLYREARLSRMKTDFVSLVSHELRTPLTSIRMFIETLALGRLKDPAQMQEVLDLLTRETERLSDLIERVLDWARIESGRKVYQREALPVADVVDAAVAAFRAQRLGDDMVLSVDVERALPPVEVDRVAVAGALLNLLQNAYKYSGPTNRKIALRAQRDGRHVNLSVEDNGVGIARKDRKRIFERFYRVDNLLTRKTEGSGLGLAISKRIVEAHGGRITVQSEPGKGSRFTLQLKAGRS</sequence>
<dbReference type="InterPro" id="IPR050736">
    <property type="entry name" value="Sensor_HK_Regulatory"/>
</dbReference>
<dbReference type="Pfam" id="PF02518">
    <property type="entry name" value="HATPase_c"/>
    <property type="match status" value="1"/>
</dbReference>
<gene>
    <name evidence="10" type="ORF">D7V93_25715</name>
</gene>